<reference evidence="2" key="1">
    <citation type="journal article" date="2020" name="Stud. Mycol.">
        <title>101 Dothideomycetes genomes: a test case for predicting lifestyles and emergence of pathogens.</title>
        <authorList>
            <person name="Haridas S."/>
            <person name="Albert R."/>
            <person name="Binder M."/>
            <person name="Bloem J."/>
            <person name="Labutti K."/>
            <person name="Salamov A."/>
            <person name="Andreopoulos B."/>
            <person name="Baker S."/>
            <person name="Barry K."/>
            <person name="Bills G."/>
            <person name="Bluhm B."/>
            <person name="Cannon C."/>
            <person name="Castanera R."/>
            <person name="Culley D."/>
            <person name="Daum C."/>
            <person name="Ezra D."/>
            <person name="Gonzalez J."/>
            <person name="Henrissat B."/>
            <person name="Kuo A."/>
            <person name="Liang C."/>
            <person name="Lipzen A."/>
            <person name="Lutzoni F."/>
            <person name="Magnuson J."/>
            <person name="Mondo S."/>
            <person name="Nolan M."/>
            <person name="Ohm R."/>
            <person name="Pangilinan J."/>
            <person name="Park H.-J."/>
            <person name="Ramirez L."/>
            <person name="Alfaro M."/>
            <person name="Sun H."/>
            <person name="Tritt A."/>
            <person name="Yoshinaga Y."/>
            <person name="Zwiers L.-H."/>
            <person name="Turgeon B."/>
            <person name="Goodwin S."/>
            <person name="Spatafora J."/>
            <person name="Crous P."/>
            <person name="Grigoriev I."/>
        </authorList>
    </citation>
    <scope>NUCLEOTIDE SEQUENCE</scope>
    <source>
        <strain evidence="2">CBS 175.79</strain>
    </source>
</reference>
<dbReference type="RefSeq" id="XP_033378664.1">
    <property type="nucleotide sequence ID" value="XM_033530158.1"/>
</dbReference>
<name>A0A6A5XB76_9PLEO</name>
<protein>
    <recommendedName>
        <fullName evidence="4">rRNA-processing protein FYV7</fullName>
    </recommendedName>
</protein>
<dbReference type="EMBL" id="ML978076">
    <property type="protein sequence ID" value="KAF2010325.1"/>
    <property type="molecule type" value="Genomic_DNA"/>
</dbReference>
<feature type="region of interest" description="Disordered" evidence="1">
    <location>
        <begin position="1"/>
        <end position="43"/>
    </location>
</feature>
<feature type="compositionally biased region" description="Basic and acidic residues" evidence="1">
    <location>
        <begin position="1"/>
        <end position="13"/>
    </location>
</feature>
<dbReference type="OrthoDB" id="2135053at2759"/>
<feature type="compositionally biased region" description="Basic and acidic residues" evidence="1">
    <location>
        <begin position="134"/>
        <end position="173"/>
    </location>
</feature>
<dbReference type="AlphaFoldDB" id="A0A6A5XB76"/>
<evidence type="ECO:0000313" key="3">
    <source>
        <dbReference type="Proteomes" id="UP000799778"/>
    </source>
</evidence>
<dbReference type="Proteomes" id="UP000799778">
    <property type="component" value="Unassembled WGS sequence"/>
</dbReference>
<organism evidence="2 3">
    <name type="scientific">Aaosphaeria arxii CBS 175.79</name>
    <dbReference type="NCBI Taxonomy" id="1450172"/>
    <lineage>
        <taxon>Eukaryota</taxon>
        <taxon>Fungi</taxon>
        <taxon>Dikarya</taxon>
        <taxon>Ascomycota</taxon>
        <taxon>Pezizomycotina</taxon>
        <taxon>Dothideomycetes</taxon>
        <taxon>Pleosporomycetidae</taxon>
        <taxon>Pleosporales</taxon>
        <taxon>Pleosporales incertae sedis</taxon>
        <taxon>Aaosphaeria</taxon>
    </lineage>
</organism>
<gene>
    <name evidence="2" type="ORF">BU24DRAFT_436494</name>
</gene>
<proteinExistence type="predicted"/>
<keyword evidence="3" id="KW-1185">Reference proteome</keyword>
<sequence>MAPKRSREDDTSGSHHVKKRSKGFSIGPANLPDGTHKRKLQKIKKDIIEKAKLKKEYAKLKAREQPDTQQKTVYEREDEREKVHDDDQAPESAPEPTLELHPDRVKLLDEKSPSPGPDTNLGDRRRKRARPQTYKRETELAQKRKEEADARQRAREAAEKERTKKIAERERFHKTMAKARAGGPGKRKLGKESTVLLEKVKRLVGNA</sequence>
<feature type="compositionally biased region" description="Basic and acidic residues" evidence="1">
    <location>
        <begin position="98"/>
        <end position="112"/>
    </location>
</feature>
<evidence type="ECO:0000313" key="2">
    <source>
        <dbReference type="EMBL" id="KAF2010325.1"/>
    </source>
</evidence>
<dbReference type="PANTHER" id="PTHR41805:SF1">
    <property type="entry name" value="RRNA-PROCESSING PROTEIN FYV7"/>
    <property type="match status" value="1"/>
</dbReference>
<feature type="region of interest" description="Disordered" evidence="1">
    <location>
        <begin position="58"/>
        <end position="193"/>
    </location>
</feature>
<dbReference type="GeneID" id="54287555"/>
<dbReference type="PANTHER" id="PTHR41805">
    <property type="entry name" value="EXPRESSED PROTEIN"/>
    <property type="match status" value="1"/>
</dbReference>
<feature type="compositionally biased region" description="Basic and acidic residues" evidence="1">
    <location>
        <begin position="73"/>
        <end position="87"/>
    </location>
</feature>
<evidence type="ECO:0000256" key="1">
    <source>
        <dbReference type="SAM" id="MobiDB-lite"/>
    </source>
</evidence>
<evidence type="ECO:0008006" key="4">
    <source>
        <dbReference type="Google" id="ProtNLM"/>
    </source>
</evidence>
<accession>A0A6A5XB76</accession>